<organism evidence="1">
    <name type="scientific">uncultured prokaryote</name>
    <dbReference type="NCBI Taxonomy" id="198431"/>
    <lineage>
        <taxon>unclassified sequences</taxon>
        <taxon>environmental samples</taxon>
    </lineage>
</organism>
<accession>A0A0H5PVK8</accession>
<proteinExistence type="predicted"/>
<dbReference type="AlphaFoldDB" id="A0A0H5PVK8"/>
<name>A0A0H5PVK8_9ZZZZ</name>
<reference evidence="1" key="1">
    <citation type="submission" date="2015-06" db="EMBL/GenBank/DDBJ databases">
        <authorList>
            <person name="Joergensen T."/>
        </authorList>
    </citation>
    <scope>NUCLEOTIDE SEQUENCE</scope>
    <source>
        <strain evidence="1">RGFK0017</strain>
    </source>
</reference>
<reference evidence="1" key="2">
    <citation type="submission" date="2015-07" db="EMBL/GenBank/DDBJ databases">
        <title>Plasmids, circular viruses and viroids from rat gut.</title>
        <authorList>
            <person name="Jorgensen T.J."/>
            <person name="Hansen M.A."/>
            <person name="Xu Z."/>
            <person name="Tabak M.A."/>
            <person name="Sorensen S.J."/>
            <person name="Hansen L.H."/>
        </authorList>
    </citation>
    <scope>NUCLEOTIDE SEQUENCE</scope>
    <source>
        <strain evidence="1">RGFK0017</strain>
    </source>
</reference>
<protein>
    <submittedName>
        <fullName evidence="1">Uncharacterized protein</fullName>
    </submittedName>
</protein>
<sequence>MISYTVTDLSSASGLVFVLPSAAAGGLSSQQLSTNGACALVGMGAGTRSRSDNGRLYHGPLTEVQVNTDGRTLVAGQQVLLQAAYTKFLNTLFSSSCVLAIISRKYERATAVSNIAVGSVIATQRRRIRG</sequence>
<dbReference type="EMBL" id="LN852713">
    <property type="protein sequence ID" value="CRY93633.1"/>
    <property type="molecule type" value="Genomic_DNA"/>
</dbReference>
<evidence type="ECO:0000313" key="1">
    <source>
        <dbReference type="EMBL" id="CRY93633.1"/>
    </source>
</evidence>